<feature type="domain" description="HipA N-terminal subdomain 1" evidence="5">
    <location>
        <begin position="16"/>
        <end position="116"/>
    </location>
</feature>
<dbReference type="RefSeq" id="WP_051646278.1">
    <property type="nucleotide sequence ID" value="NZ_BNAB01000010.1"/>
</dbReference>
<feature type="domain" description="HipA-like C-terminal" evidence="4">
    <location>
        <begin position="160"/>
        <end position="380"/>
    </location>
</feature>
<reference evidence="6" key="3">
    <citation type="submission" date="2023-06" db="EMBL/GenBank/DDBJ databases">
        <authorList>
            <person name="Sun Q."/>
            <person name="Zhou Y."/>
        </authorList>
    </citation>
    <scope>NUCLEOTIDE SEQUENCE</scope>
    <source>
        <strain evidence="6">CGMCC 1.10859</strain>
    </source>
</reference>
<evidence type="ECO:0000259" key="5">
    <source>
        <dbReference type="Pfam" id="PF13657"/>
    </source>
</evidence>
<evidence type="ECO:0000256" key="2">
    <source>
        <dbReference type="ARBA" id="ARBA00022679"/>
    </source>
</evidence>
<dbReference type="Proteomes" id="UP000199541">
    <property type="component" value="Unassembled WGS sequence"/>
</dbReference>
<evidence type="ECO:0000259" key="4">
    <source>
        <dbReference type="Pfam" id="PF07804"/>
    </source>
</evidence>
<dbReference type="Pfam" id="PF13657">
    <property type="entry name" value="Couple_hipA"/>
    <property type="match status" value="1"/>
</dbReference>
<reference evidence="6" key="1">
    <citation type="journal article" date="2014" name="Int. J. Syst. Evol. Microbiol.">
        <title>Complete genome sequence of Corynebacterium casei LMG S-19264T (=DSM 44701T), isolated from a smear-ripened cheese.</title>
        <authorList>
            <consortium name="US DOE Joint Genome Institute (JGI-PGF)"/>
            <person name="Walter F."/>
            <person name="Albersmeier A."/>
            <person name="Kalinowski J."/>
            <person name="Ruckert C."/>
        </authorList>
    </citation>
    <scope>NUCLEOTIDE SEQUENCE</scope>
    <source>
        <strain evidence="6">CGMCC 1.10859</strain>
    </source>
</reference>
<dbReference type="EMBL" id="BNAB01000010">
    <property type="protein sequence ID" value="GHE02626.1"/>
    <property type="molecule type" value="Genomic_DNA"/>
</dbReference>
<dbReference type="InterPro" id="IPR012893">
    <property type="entry name" value="HipA-like_C"/>
</dbReference>
<keyword evidence="2" id="KW-0808">Transferase</keyword>
<protein>
    <submittedName>
        <fullName evidence="7">Serine/threonine-protein kinase HipA</fullName>
    </submittedName>
    <submittedName>
        <fullName evidence="6">Toxin HipA</fullName>
    </submittedName>
</protein>
<evidence type="ECO:0000313" key="8">
    <source>
        <dbReference type="Proteomes" id="UP000199541"/>
    </source>
</evidence>
<comment type="caution">
    <text evidence="6">The sequence shown here is derived from an EMBL/GenBank/DDBJ whole genome shotgun (WGS) entry which is preliminary data.</text>
</comment>
<evidence type="ECO:0000256" key="3">
    <source>
        <dbReference type="ARBA" id="ARBA00022777"/>
    </source>
</evidence>
<evidence type="ECO:0000313" key="7">
    <source>
        <dbReference type="EMBL" id="SDX20107.1"/>
    </source>
</evidence>
<evidence type="ECO:0000313" key="6">
    <source>
        <dbReference type="EMBL" id="GHE02626.1"/>
    </source>
</evidence>
<accession>A0AAN4ZZN9</accession>
<keyword evidence="3 7" id="KW-0418">Kinase</keyword>
<dbReference type="PANTHER" id="PTHR37419:SF8">
    <property type="entry name" value="TOXIN YJJJ"/>
    <property type="match status" value="1"/>
</dbReference>
<dbReference type="AlphaFoldDB" id="A0AAN4ZZN9"/>
<sequence length="421" mass="47264">MRLRASLDFHDGQPQVDVGTLAWNDAERRAYVEWSDEVRESSLKLSPFLVTDWSRLHTTNDPRAFHGLPAVFGDSVPDGWGRLLMDRELLVREDHLPRPMAHLAMVGRHGMGALCYEPADETARRVSDLSLDYFARTSDDLEQVDHDVLAGLRAVSGGSQGARPKFVALLDEKTGRYRDHRSEWQSGLRHVLVKRAARDDLPSAVPIEAAYAQAARAACISMENTETVQSDKGERFFQTDRFDRSGARRLHMQSAAALTDQNFRAGSLTYESLFQISRSLHGDDRDAEQLLRRLTFNIAAVNQDDHAKNHAYLMTRNGSWTLSPAFDITHVRSPSGYHAMGLSADDMDMRPQAIVNLAGRYGIEESRTREIVREVSDVVDALPEFLKEQGVPPKTRKAIGTATRAAMKQLPLGRYGRDRAR</sequence>
<reference evidence="7 8" key="2">
    <citation type="submission" date="2016-10" db="EMBL/GenBank/DDBJ databases">
        <authorList>
            <person name="Varghese N."/>
            <person name="Submissions S."/>
        </authorList>
    </citation>
    <scope>NUCLEOTIDE SEQUENCE [LARGE SCALE GENOMIC DNA]</scope>
    <source>
        <strain evidence="7 8">DSM 24802</strain>
    </source>
</reference>
<dbReference type="GO" id="GO:0005829">
    <property type="term" value="C:cytosol"/>
    <property type="evidence" value="ECO:0007669"/>
    <property type="project" value="TreeGrafter"/>
</dbReference>
<dbReference type="Proteomes" id="UP000634647">
    <property type="component" value="Unassembled WGS sequence"/>
</dbReference>
<organism evidence="6 9">
    <name type="scientific">Allgaiera indica</name>
    <dbReference type="NCBI Taxonomy" id="765699"/>
    <lineage>
        <taxon>Bacteria</taxon>
        <taxon>Pseudomonadati</taxon>
        <taxon>Pseudomonadota</taxon>
        <taxon>Alphaproteobacteria</taxon>
        <taxon>Rhodobacterales</taxon>
        <taxon>Paracoccaceae</taxon>
        <taxon>Allgaiera</taxon>
    </lineage>
</organism>
<comment type="similarity">
    <text evidence="1">Belongs to the HipA Ser/Thr kinase family.</text>
</comment>
<keyword evidence="8" id="KW-1185">Reference proteome</keyword>
<dbReference type="Pfam" id="PF07804">
    <property type="entry name" value="HipA_C"/>
    <property type="match status" value="1"/>
</dbReference>
<dbReference type="PANTHER" id="PTHR37419">
    <property type="entry name" value="SERINE/THREONINE-PROTEIN KINASE TOXIN HIPA"/>
    <property type="match status" value="1"/>
</dbReference>
<gene>
    <name evidence="6" type="ORF">GCM10008024_22920</name>
    <name evidence="7" type="ORF">SAMN05444006_111136</name>
</gene>
<dbReference type="InterPro" id="IPR052028">
    <property type="entry name" value="HipA_Ser/Thr_kinase"/>
</dbReference>
<evidence type="ECO:0000313" key="9">
    <source>
        <dbReference type="Proteomes" id="UP000634647"/>
    </source>
</evidence>
<dbReference type="EMBL" id="FNOB01000011">
    <property type="protein sequence ID" value="SDX20107.1"/>
    <property type="molecule type" value="Genomic_DNA"/>
</dbReference>
<name>A0AAN4ZZN9_9RHOB</name>
<dbReference type="InterPro" id="IPR017508">
    <property type="entry name" value="HipA_N1"/>
</dbReference>
<evidence type="ECO:0000256" key="1">
    <source>
        <dbReference type="ARBA" id="ARBA00010164"/>
    </source>
</evidence>
<dbReference type="GO" id="GO:0004674">
    <property type="term" value="F:protein serine/threonine kinase activity"/>
    <property type="evidence" value="ECO:0007669"/>
    <property type="project" value="TreeGrafter"/>
</dbReference>
<proteinExistence type="inferred from homology"/>